<feature type="transmembrane region" description="Helical" evidence="1">
    <location>
        <begin position="12"/>
        <end position="31"/>
    </location>
</feature>
<keyword evidence="1" id="KW-0472">Membrane</keyword>
<evidence type="ECO:0000256" key="1">
    <source>
        <dbReference type="SAM" id="Phobius"/>
    </source>
</evidence>
<evidence type="ECO:0000313" key="2">
    <source>
        <dbReference type="EMBL" id="SFV30020.1"/>
    </source>
</evidence>
<feature type="transmembrane region" description="Helical" evidence="1">
    <location>
        <begin position="43"/>
        <end position="62"/>
    </location>
</feature>
<keyword evidence="1" id="KW-1133">Transmembrane helix</keyword>
<dbReference type="EMBL" id="FPCK01000001">
    <property type="protein sequence ID" value="SFV30020.1"/>
    <property type="molecule type" value="Genomic_DNA"/>
</dbReference>
<name>A0A1I7N5U5_9HYPH</name>
<proteinExistence type="predicted"/>
<dbReference type="Proteomes" id="UP000199074">
    <property type="component" value="Unassembled WGS sequence"/>
</dbReference>
<dbReference type="InterPro" id="IPR008407">
    <property type="entry name" value="Brnchd-chn_aa_trnsp_AzlD"/>
</dbReference>
<dbReference type="Pfam" id="PF05437">
    <property type="entry name" value="AzlD"/>
    <property type="match status" value="1"/>
</dbReference>
<keyword evidence="3" id="KW-1185">Reference proteome</keyword>
<sequence length="104" mass="10933">MDLSLEPTIVWIVLAAAVATFATRIGGYVLIARFRAIPPRVEAALNAVPAAVLTTLFAPAFFTGGLEIKLAMIAGLLVSLRYPGLIAIVAGWATAMIARHVFGL</sequence>
<dbReference type="STRING" id="429728.SAMN05216456_0895"/>
<dbReference type="AlphaFoldDB" id="A0A1I7N5U5"/>
<dbReference type="OrthoDB" id="8400318at2"/>
<gene>
    <name evidence="2" type="ORF">SAMN05216456_0895</name>
</gene>
<keyword evidence="1" id="KW-0812">Transmembrane</keyword>
<accession>A0A1I7N5U5</accession>
<organism evidence="2 3">
    <name type="scientific">Devosia crocina</name>
    <dbReference type="NCBI Taxonomy" id="429728"/>
    <lineage>
        <taxon>Bacteria</taxon>
        <taxon>Pseudomonadati</taxon>
        <taxon>Pseudomonadota</taxon>
        <taxon>Alphaproteobacteria</taxon>
        <taxon>Hyphomicrobiales</taxon>
        <taxon>Devosiaceae</taxon>
        <taxon>Devosia</taxon>
    </lineage>
</organism>
<evidence type="ECO:0000313" key="3">
    <source>
        <dbReference type="Proteomes" id="UP000199074"/>
    </source>
</evidence>
<protein>
    <submittedName>
        <fullName evidence="2">Uncharacterized membrane protein</fullName>
    </submittedName>
</protein>
<reference evidence="2 3" key="1">
    <citation type="submission" date="2016-10" db="EMBL/GenBank/DDBJ databases">
        <authorList>
            <person name="de Groot N.N."/>
        </authorList>
    </citation>
    <scope>NUCLEOTIDE SEQUENCE [LARGE SCALE GENOMIC DNA]</scope>
    <source>
        <strain evidence="2 3">IPL20</strain>
    </source>
</reference>